<evidence type="ECO:0000313" key="8">
    <source>
        <dbReference type="Proteomes" id="UP000011083"/>
    </source>
</evidence>
<dbReference type="Gene3D" id="3.30.300.30">
    <property type="match status" value="1"/>
</dbReference>
<evidence type="ECO:0000313" key="7">
    <source>
        <dbReference type="EMBL" id="ELR23643.1"/>
    </source>
</evidence>
<dbReference type="PANTHER" id="PTHR43107">
    <property type="entry name" value="LONG-CHAIN FATTY ACID TRANSPORT PROTEIN"/>
    <property type="match status" value="1"/>
</dbReference>
<dbReference type="GO" id="GO:0004467">
    <property type="term" value="F:long-chain fatty acid-CoA ligase activity"/>
    <property type="evidence" value="ECO:0007669"/>
    <property type="project" value="TreeGrafter"/>
</dbReference>
<evidence type="ECO:0000256" key="2">
    <source>
        <dbReference type="ARBA" id="ARBA00022598"/>
    </source>
</evidence>
<dbReference type="EMBL" id="KB007857">
    <property type="protein sequence ID" value="ELR23643.1"/>
    <property type="molecule type" value="Genomic_DNA"/>
</dbReference>
<name>L8HFZ9_ACACF</name>
<dbReference type="GeneID" id="14924625"/>
<dbReference type="InterPro" id="IPR000873">
    <property type="entry name" value="AMP-dep_synth/lig_dom"/>
</dbReference>
<gene>
    <name evidence="7" type="ORF">ACA1_072760</name>
</gene>
<accession>L8HFZ9</accession>
<dbReference type="VEuPathDB" id="AmoebaDB:ACA1_072760"/>
<dbReference type="InterPro" id="IPR042099">
    <property type="entry name" value="ANL_N_sf"/>
</dbReference>
<sequence>MTLERGLDERSLARADEALLSLAYVVADKPSTAEEAAASSSGKLLGQEMGALESLGERLRVYKTGAKMVTSVIKMGLDLHSALRRNPYTLADTWEDVSKQFVQNVALLFEDQSYTYGELNHAANRVANWGREDAQLKAGDVVALFMQNRPEFFITWLGMAKLGVTTALINTNLNGKPLEHVLKVSQARTLIIGPEQLDHFETTRQTLKTVDEGEWSVWVFQGREATAPNPLAWQWAKDMDVRLSAHDEYNTPSSLRAGVKMVDPLFLIYTSGTTGLPKPCKVSHKKVWGYMQLWYRFANLTSRDRIYVTLPAYHSNGGTLSLSAWMAGGAIVLRRKFSASAFWDDARKYRNGLRGDIWDGFRKRFGIETILEFYGATEGNIGLLNYNGRLPYFLRPAVPFRLIKYDVENDAHIRTADGFCIECPVGEVGEGIGRIDNDPNKMTGNFDGYTDPQATKKKILTDVFEKGDQWFRTGDLLAKDFLGYFYFVDRIGDTFRWKGENVATSEVEMVINSLPNIVEVTVYGVPIPGKDGRAGMAAIAPTPGTTLDVEQYLKVVTEQLPAYARPVFVRVMGEIDTTSTFKHNKAHLVKQGFDPEAITDAIYLVTYPGKHTASGSFTRLDRQLADAIAQGKHDI</sequence>
<dbReference type="OMA" id="CELCEPN"/>
<dbReference type="RefSeq" id="XP_004353171.1">
    <property type="nucleotide sequence ID" value="XM_004353119.1"/>
</dbReference>
<dbReference type="GO" id="GO:0005886">
    <property type="term" value="C:plasma membrane"/>
    <property type="evidence" value="ECO:0007669"/>
    <property type="project" value="TreeGrafter"/>
</dbReference>
<evidence type="ECO:0000259" key="5">
    <source>
        <dbReference type="Pfam" id="PF00501"/>
    </source>
</evidence>
<proteinExistence type="inferred from homology"/>
<keyword evidence="3" id="KW-0547">Nucleotide-binding</keyword>
<dbReference type="STRING" id="1257118.L8HFZ9"/>
<keyword evidence="2" id="KW-0436">Ligase</keyword>
<evidence type="ECO:0000256" key="1">
    <source>
        <dbReference type="ARBA" id="ARBA00006432"/>
    </source>
</evidence>
<dbReference type="Pfam" id="PF00501">
    <property type="entry name" value="AMP-binding"/>
    <property type="match status" value="1"/>
</dbReference>
<dbReference type="Gene3D" id="3.40.50.12780">
    <property type="entry name" value="N-terminal domain of ligase-like"/>
    <property type="match status" value="2"/>
</dbReference>
<dbReference type="InterPro" id="IPR020845">
    <property type="entry name" value="AMP-binding_CS"/>
</dbReference>
<evidence type="ECO:0000256" key="4">
    <source>
        <dbReference type="ARBA" id="ARBA00022840"/>
    </source>
</evidence>
<keyword evidence="8" id="KW-1185">Reference proteome</keyword>
<feature type="domain" description="AMP-binding enzyme C-terminal" evidence="6">
    <location>
        <begin position="506"/>
        <end position="582"/>
    </location>
</feature>
<keyword evidence="4" id="KW-0067">ATP-binding</keyword>
<organism evidence="7 8">
    <name type="scientific">Acanthamoeba castellanii (strain ATCC 30010 / Neff)</name>
    <dbReference type="NCBI Taxonomy" id="1257118"/>
    <lineage>
        <taxon>Eukaryota</taxon>
        <taxon>Amoebozoa</taxon>
        <taxon>Discosea</taxon>
        <taxon>Longamoebia</taxon>
        <taxon>Centramoebida</taxon>
        <taxon>Acanthamoebidae</taxon>
        <taxon>Acanthamoeba</taxon>
    </lineage>
</organism>
<dbReference type="SUPFAM" id="SSF56801">
    <property type="entry name" value="Acetyl-CoA synthetase-like"/>
    <property type="match status" value="1"/>
</dbReference>
<protein>
    <submittedName>
        <fullName evidence="7">AcylCoA synthetase</fullName>
    </submittedName>
</protein>
<dbReference type="GO" id="GO:0005324">
    <property type="term" value="F:long-chain fatty acid transmembrane transporter activity"/>
    <property type="evidence" value="ECO:0007669"/>
    <property type="project" value="TreeGrafter"/>
</dbReference>
<evidence type="ECO:0000256" key="3">
    <source>
        <dbReference type="ARBA" id="ARBA00022741"/>
    </source>
</evidence>
<dbReference type="FunFam" id="3.30.300.30:FF:000002">
    <property type="entry name" value="Long-chain fatty acid transport protein 1"/>
    <property type="match status" value="1"/>
</dbReference>
<dbReference type="InterPro" id="IPR025110">
    <property type="entry name" value="AMP-bd_C"/>
</dbReference>
<dbReference type="GO" id="GO:0044539">
    <property type="term" value="P:long-chain fatty acid import into cell"/>
    <property type="evidence" value="ECO:0007669"/>
    <property type="project" value="TreeGrafter"/>
</dbReference>
<dbReference type="KEGG" id="acan:ACA1_072760"/>
<dbReference type="PANTHER" id="PTHR43107:SF15">
    <property type="entry name" value="FATTY ACID TRANSPORT PROTEIN 3, ISOFORM A"/>
    <property type="match status" value="1"/>
</dbReference>
<feature type="domain" description="AMP-dependent synthetase/ligase" evidence="5">
    <location>
        <begin position="96"/>
        <end position="350"/>
    </location>
</feature>
<dbReference type="Proteomes" id="UP000011083">
    <property type="component" value="Unassembled WGS sequence"/>
</dbReference>
<dbReference type="Pfam" id="PF13193">
    <property type="entry name" value="AMP-binding_C"/>
    <property type="match status" value="1"/>
</dbReference>
<dbReference type="InterPro" id="IPR045851">
    <property type="entry name" value="AMP-bd_C_sf"/>
</dbReference>
<dbReference type="AlphaFoldDB" id="L8HFZ9"/>
<dbReference type="PROSITE" id="PS00455">
    <property type="entry name" value="AMP_BINDING"/>
    <property type="match status" value="1"/>
</dbReference>
<dbReference type="OrthoDB" id="288590at2759"/>
<comment type="similarity">
    <text evidence="1">Belongs to the ATP-dependent AMP-binding enzyme family.</text>
</comment>
<reference evidence="7 8" key="1">
    <citation type="journal article" date="2013" name="Genome Biol.">
        <title>Genome of Acanthamoeba castellanii highlights extensive lateral gene transfer and early evolution of tyrosine kinase signaling.</title>
        <authorList>
            <person name="Clarke M."/>
            <person name="Lohan A.J."/>
            <person name="Liu B."/>
            <person name="Lagkouvardos I."/>
            <person name="Roy S."/>
            <person name="Zafar N."/>
            <person name="Bertelli C."/>
            <person name="Schilde C."/>
            <person name="Kianianmomeni A."/>
            <person name="Burglin T.R."/>
            <person name="Frech C."/>
            <person name="Turcotte B."/>
            <person name="Kopec K.O."/>
            <person name="Synnott J.M."/>
            <person name="Choo C."/>
            <person name="Paponov I."/>
            <person name="Finkler A."/>
            <person name="Soon Heng Tan C."/>
            <person name="Hutchins A.P."/>
            <person name="Weinmeier T."/>
            <person name="Rattei T."/>
            <person name="Chu J.S."/>
            <person name="Gimenez G."/>
            <person name="Irimia M."/>
            <person name="Rigden D.J."/>
            <person name="Fitzpatrick D.A."/>
            <person name="Lorenzo-Morales J."/>
            <person name="Bateman A."/>
            <person name="Chiu C.H."/>
            <person name="Tang P."/>
            <person name="Hegemann P."/>
            <person name="Fromm H."/>
            <person name="Raoult D."/>
            <person name="Greub G."/>
            <person name="Miranda-Saavedra D."/>
            <person name="Chen N."/>
            <person name="Nash P."/>
            <person name="Ginger M.L."/>
            <person name="Horn M."/>
            <person name="Schaap P."/>
            <person name="Caler L."/>
            <person name="Loftus B."/>
        </authorList>
    </citation>
    <scope>NUCLEOTIDE SEQUENCE [LARGE SCALE GENOMIC DNA]</scope>
    <source>
        <strain evidence="7 8">Neff</strain>
    </source>
</reference>
<dbReference type="GO" id="GO:0005524">
    <property type="term" value="F:ATP binding"/>
    <property type="evidence" value="ECO:0007669"/>
    <property type="project" value="UniProtKB-KW"/>
</dbReference>
<evidence type="ECO:0000259" key="6">
    <source>
        <dbReference type="Pfam" id="PF13193"/>
    </source>
</evidence>